<organism evidence="6 7">
    <name type="scientific">Cnephaeus nilssonii</name>
    <name type="common">Northern bat</name>
    <name type="synonym">Eptesicus nilssonii</name>
    <dbReference type="NCBI Taxonomy" id="3371016"/>
    <lineage>
        <taxon>Eukaryota</taxon>
        <taxon>Metazoa</taxon>
        <taxon>Chordata</taxon>
        <taxon>Craniata</taxon>
        <taxon>Vertebrata</taxon>
        <taxon>Euteleostomi</taxon>
        <taxon>Mammalia</taxon>
        <taxon>Eutheria</taxon>
        <taxon>Laurasiatheria</taxon>
        <taxon>Chiroptera</taxon>
        <taxon>Yangochiroptera</taxon>
        <taxon>Vespertilionidae</taxon>
        <taxon>Cnephaeus</taxon>
    </lineage>
</organism>
<feature type="region of interest" description="Disordered" evidence="4">
    <location>
        <begin position="1"/>
        <end position="130"/>
    </location>
</feature>
<evidence type="ECO:0000313" key="6">
    <source>
        <dbReference type="EMBL" id="KAK1331379.1"/>
    </source>
</evidence>
<accession>A0AA40LGV8</accession>
<keyword evidence="7" id="KW-1185">Reference proteome</keyword>
<evidence type="ECO:0000256" key="4">
    <source>
        <dbReference type="SAM" id="MobiDB-lite"/>
    </source>
</evidence>
<keyword evidence="2" id="KW-0378">Hydrolase</keyword>
<keyword evidence="3" id="KW-0904">Protein phosphatase</keyword>
<evidence type="ECO:0000256" key="3">
    <source>
        <dbReference type="ARBA" id="ARBA00022912"/>
    </source>
</evidence>
<dbReference type="Pfam" id="PF05706">
    <property type="entry name" value="CDKN3"/>
    <property type="match status" value="1"/>
</dbReference>
<evidence type="ECO:0000313" key="7">
    <source>
        <dbReference type="Proteomes" id="UP001177744"/>
    </source>
</evidence>
<sequence>MAALTVPSAPQPPRASPRHRQASDGSCPATQGQSEAQASLIWWLPSHPGPDEACTAGSGSSRHAYDWPKAQASLRWRLPGHPGPPKAQVTRASRGLRCQQWQQQRGEAPSSLQTSEFDSPEEEPTEDEQTPIQISWPPLSQVNCSQFLVVNLKILKEISKRYQRTKELWYTRHTVFCTRRELSKYRVPSLLDLYQHYGIITQHQPIPVGRTHS</sequence>
<feature type="compositionally biased region" description="Acidic residues" evidence="4">
    <location>
        <begin position="118"/>
        <end position="129"/>
    </location>
</feature>
<name>A0AA40LGV8_CNENI</name>
<dbReference type="AlphaFoldDB" id="A0AA40LGV8"/>
<evidence type="ECO:0000256" key="2">
    <source>
        <dbReference type="ARBA" id="ARBA00022801"/>
    </source>
</evidence>
<dbReference type="GO" id="GO:0004725">
    <property type="term" value="F:protein tyrosine phosphatase activity"/>
    <property type="evidence" value="ECO:0007669"/>
    <property type="project" value="UniProtKB-EC"/>
</dbReference>
<feature type="domain" description="CDKN3" evidence="5">
    <location>
        <begin position="108"/>
        <end position="211"/>
    </location>
</feature>
<dbReference type="InterPro" id="IPR022778">
    <property type="entry name" value="CDKN3"/>
</dbReference>
<gene>
    <name evidence="6" type="ORF">QTO34_009333</name>
</gene>
<evidence type="ECO:0000259" key="5">
    <source>
        <dbReference type="Pfam" id="PF05706"/>
    </source>
</evidence>
<protein>
    <recommendedName>
        <fullName evidence="1">protein-tyrosine-phosphatase</fullName>
        <ecNumber evidence="1">3.1.3.48</ecNumber>
    </recommendedName>
</protein>
<proteinExistence type="predicted"/>
<feature type="compositionally biased region" description="Polar residues" evidence="4">
    <location>
        <begin position="99"/>
        <end position="113"/>
    </location>
</feature>
<dbReference type="EMBL" id="JAULJE010000020">
    <property type="protein sequence ID" value="KAK1331379.1"/>
    <property type="molecule type" value="Genomic_DNA"/>
</dbReference>
<feature type="compositionally biased region" description="Polar residues" evidence="4">
    <location>
        <begin position="28"/>
        <end position="37"/>
    </location>
</feature>
<reference evidence="6" key="1">
    <citation type="submission" date="2023-06" db="EMBL/GenBank/DDBJ databases">
        <title>Reference genome for the Northern bat (Eptesicus nilssonii), a most northern bat species.</title>
        <authorList>
            <person name="Laine V.N."/>
            <person name="Pulliainen A.T."/>
            <person name="Lilley T.M."/>
        </authorList>
    </citation>
    <scope>NUCLEOTIDE SEQUENCE</scope>
    <source>
        <strain evidence="6">BLF_Eptnil</strain>
        <tissue evidence="6">Kidney</tissue>
    </source>
</reference>
<evidence type="ECO:0000256" key="1">
    <source>
        <dbReference type="ARBA" id="ARBA00013064"/>
    </source>
</evidence>
<dbReference type="EC" id="3.1.3.48" evidence="1"/>
<dbReference type="Proteomes" id="UP001177744">
    <property type="component" value="Unassembled WGS sequence"/>
</dbReference>
<comment type="caution">
    <text evidence="6">The sequence shown here is derived from an EMBL/GenBank/DDBJ whole genome shotgun (WGS) entry which is preliminary data.</text>
</comment>